<dbReference type="AlphaFoldDB" id="A0A380JTS0"/>
<feature type="active site" description="Proton donor" evidence="9">
    <location>
        <position position="179"/>
    </location>
</feature>
<evidence type="ECO:0000256" key="5">
    <source>
        <dbReference type="ARBA" id="ARBA00014165"/>
    </source>
</evidence>
<name>A0A380JTS0_9STRE</name>
<evidence type="ECO:0000256" key="3">
    <source>
        <dbReference type="ARBA" id="ARBA00006206"/>
    </source>
</evidence>
<feature type="active site" description="Proton acceptor" evidence="9">
    <location>
        <position position="310"/>
    </location>
</feature>
<comment type="similarity">
    <text evidence="3 8">Belongs to the aldose epimerase family.</text>
</comment>
<dbReference type="GO" id="GO:0033499">
    <property type="term" value="P:galactose catabolic process via UDP-galactose, Leloir pathway"/>
    <property type="evidence" value="ECO:0007669"/>
    <property type="project" value="TreeGrafter"/>
</dbReference>
<comment type="pathway">
    <text evidence="2 8">Carbohydrate metabolism; hexose metabolism.</text>
</comment>
<dbReference type="Gene3D" id="2.70.98.10">
    <property type="match status" value="1"/>
</dbReference>
<dbReference type="PROSITE" id="PS00545">
    <property type="entry name" value="ALDOSE_1_EPIMERASE"/>
    <property type="match status" value="1"/>
</dbReference>
<evidence type="ECO:0000256" key="7">
    <source>
        <dbReference type="ARBA" id="ARBA00023277"/>
    </source>
</evidence>
<reference evidence="12 13" key="1">
    <citation type="submission" date="2018-06" db="EMBL/GenBank/DDBJ databases">
        <authorList>
            <consortium name="Pathogen Informatics"/>
            <person name="Doyle S."/>
        </authorList>
    </citation>
    <scope>NUCLEOTIDE SEQUENCE [LARGE SCALE GENOMIC DNA]</scope>
    <source>
        <strain evidence="12 13">NCTC12092</strain>
    </source>
</reference>
<dbReference type="SUPFAM" id="SSF74650">
    <property type="entry name" value="Galactose mutarotase-like"/>
    <property type="match status" value="1"/>
</dbReference>
<dbReference type="GO" id="GO:0005737">
    <property type="term" value="C:cytoplasm"/>
    <property type="evidence" value="ECO:0007669"/>
    <property type="project" value="TreeGrafter"/>
</dbReference>
<dbReference type="GO" id="GO:0006006">
    <property type="term" value="P:glucose metabolic process"/>
    <property type="evidence" value="ECO:0007669"/>
    <property type="project" value="TreeGrafter"/>
</dbReference>
<protein>
    <recommendedName>
        <fullName evidence="5 8">Aldose 1-epimerase</fullName>
        <ecNumber evidence="4 8">5.1.3.3</ecNumber>
    </recommendedName>
</protein>
<evidence type="ECO:0000256" key="8">
    <source>
        <dbReference type="PIRNR" id="PIRNR005096"/>
    </source>
</evidence>
<evidence type="ECO:0000256" key="10">
    <source>
        <dbReference type="PIRSR" id="PIRSR005096-2"/>
    </source>
</evidence>
<dbReference type="RefSeq" id="WP_115251336.1">
    <property type="nucleotide sequence ID" value="NZ_UHFF01000002.1"/>
</dbReference>
<evidence type="ECO:0000256" key="2">
    <source>
        <dbReference type="ARBA" id="ARBA00005028"/>
    </source>
</evidence>
<dbReference type="GO" id="GO:0030246">
    <property type="term" value="F:carbohydrate binding"/>
    <property type="evidence" value="ECO:0007669"/>
    <property type="project" value="InterPro"/>
</dbReference>
<gene>
    <name evidence="12" type="primary">galM</name>
    <name evidence="12" type="ORF">NCTC12092_01781</name>
</gene>
<evidence type="ECO:0000256" key="1">
    <source>
        <dbReference type="ARBA" id="ARBA00001614"/>
    </source>
</evidence>
<keyword evidence="6 8" id="KW-0413">Isomerase</keyword>
<dbReference type="InterPro" id="IPR011013">
    <property type="entry name" value="Gal_mutarotase_sf_dom"/>
</dbReference>
<dbReference type="InterPro" id="IPR047215">
    <property type="entry name" value="Galactose_mutarotase-like"/>
</dbReference>
<feature type="binding site" evidence="10">
    <location>
        <position position="242"/>
    </location>
    <ligand>
        <name>beta-D-galactose</name>
        <dbReference type="ChEBI" id="CHEBI:27667"/>
    </ligand>
</feature>
<sequence>MNIYQDIIEYIDQVPVTQLRLINANGVEAHLLTLGATLQAFLVPNEKQPKNIILGHNRPSDYLKNPLCAGQTIGRVAGRIKGGSFQLEQQRVCVDTNENGHCLHGGLKGFHKLHWPYDTRQTADYLEVTFKKDILEADDHFPGDLTVSITYRLDNHNRLSIHFKAHSMRGTSLFNPTNHVYFNLGQTQDLTNHSLHIAASHRIETDNELIPTGQKLAVDQTVYDFRSIKPLYPAIVENNGFDTAFEIDQQAIGTTQPIAVLQDSISHDQISIYSDRNALVIYTMDSIQDGLYFGRDQGKVGLAREGIAMEAQTLPDAIHHNQFGDIILKEGDIKSYTICLAYEHLSN</sequence>
<dbReference type="Proteomes" id="UP000254461">
    <property type="component" value="Unassembled WGS sequence"/>
</dbReference>
<dbReference type="EMBL" id="UHFF01000002">
    <property type="protein sequence ID" value="SUN48413.1"/>
    <property type="molecule type" value="Genomic_DNA"/>
</dbReference>
<keyword evidence="7 8" id="KW-0119">Carbohydrate metabolism</keyword>
<dbReference type="EC" id="5.1.3.3" evidence="4 8"/>
<proteinExistence type="inferred from homology"/>
<evidence type="ECO:0000256" key="11">
    <source>
        <dbReference type="PIRSR" id="PIRSR005096-3"/>
    </source>
</evidence>
<dbReference type="GO" id="GO:0004034">
    <property type="term" value="F:aldose 1-epimerase activity"/>
    <property type="evidence" value="ECO:0007669"/>
    <property type="project" value="UniProtKB-EC"/>
</dbReference>
<feature type="binding site" evidence="11">
    <location>
        <begin position="179"/>
        <end position="181"/>
    </location>
    <ligand>
        <name>beta-D-galactose</name>
        <dbReference type="ChEBI" id="CHEBI:27667"/>
    </ligand>
</feature>
<evidence type="ECO:0000256" key="6">
    <source>
        <dbReference type="ARBA" id="ARBA00023235"/>
    </source>
</evidence>
<dbReference type="PANTHER" id="PTHR10091:SF0">
    <property type="entry name" value="GALACTOSE MUTAROTASE"/>
    <property type="match status" value="1"/>
</dbReference>
<dbReference type="Pfam" id="PF01263">
    <property type="entry name" value="Aldose_epim"/>
    <property type="match status" value="1"/>
</dbReference>
<evidence type="ECO:0000256" key="4">
    <source>
        <dbReference type="ARBA" id="ARBA00013185"/>
    </source>
</evidence>
<dbReference type="InterPro" id="IPR008183">
    <property type="entry name" value="Aldose_1/G6P_1-epimerase"/>
</dbReference>
<organism evidence="12 13">
    <name type="scientific">Streptococcus equi subsp. equi</name>
    <dbReference type="NCBI Taxonomy" id="148942"/>
    <lineage>
        <taxon>Bacteria</taxon>
        <taxon>Bacillati</taxon>
        <taxon>Bacillota</taxon>
        <taxon>Bacilli</taxon>
        <taxon>Lactobacillales</taxon>
        <taxon>Streptococcaceae</taxon>
        <taxon>Streptococcus</taxon>
    </lineage>
</organism>
<dbReference type="UniPathway" id="UPA00242"/>
<evidence type="ECO:0000313" key="12">
    <source>
        <dbReference type="EMBL" id="SUN48413.1"/>
    </source>
</evidence>
<comment type="catalytic activity">
    <reaction evidence="1 8">
        <text>alpha-D-glucose = beta-D-glucose</text>
        <dbReference type="Rhea" id="RHEA:10264"/>
        <dbReference type="ChEBI" id="CHEBI:15903"/>
        <dbReference type="ChEBI" id="CHEBI:17925"/>
        <dbReference type="EC" id="5.1.3.3"/>
    </reaction>
</comment>
<dbReference type="InterPro" id="IPR015443">
    <property type="entry name" value="Aldose_1-epimerase"/>
</dbReference>
<accession>A0A380JTS0</accession>
<dbReference type="CDD" id="cd09019">
    <property type="entry name" value="galactose_mutarotase_like"/>
    <property type="match status" value="1"/>
</dbReference>
<dbReference type="PANTHER" id="PTHR10091">
    <property type="entry name" value="ALDOSE-1-EPIMERASE"/>
    <property type="match status" value="1"/>
</dbReference>
<evidence type="ECO:0000256" key="9">
    <source>
        <dbReference type="PIRSR" id="PIRSR005096-1"/>
    </source>
</evidence>
<dbReference type="PIRSF" id="PIRSF005096">
    <property type="entry name" value="GALM"/>
    <property type="match status" value="1"/>
</dbReference>
<evidence type="ECO:0000313" key="13">
    <source>
        <dbReference type="Proteomes" id="UP000254461"/>
    </source>
</evidence>
<dbReference type="InterPro" id="IPR018052">
    <property type="entry name" value="Ald1_epimerase_CS"/>
</dbReference>
<dbReference type="InterPro" id="IPR014718">
    <property type="entry name" value="GH-type_carb-bd"/>
</dbReference>